<comment type="similarity">
    <text evidence="2">Belongs to the NrfD family.</text>
</comment>
<feature type="transmembrane region" description="Helical" evidence="7">
    <location>
        <begin position="259"/>
        <end position="277"/>
    </location>
</feature>
<dbReference type="KEGG" id="cjap:GWK36_09815"/>
<reference evidence="9" key="1">
    <citation type="submission" date="2020-01" db="EMBL/GenBank/DDBJ databases">
        <title>Caldichromatium gen. nov., sp. nov., a thermophilic purple sulfur bacterium member of the family Chromatiaceae isolated from Nakabusa hot spring, Japan.</title>
        <authorList>
            <person name="Saini M.K."/>
            <person name="Hanada S."/>
            <person name="Tank M."/>
        </authorList>
    </citation>
    <scope>NUCLEOTIDE SEQUENCE [LARGE SCALE GENOMIC DNA]</scope>
    <source>
        <strain evidence="9">No.7</strain>
    </source>
</reference>
<dbReference type="InterPro" id="IPR052049">
    <property type="entry name" value="Electron_transfer_protein"/>
</dbReference>
<dbReference type="PANTHER" id="PTHR34856">
    <property type="entry name" value="PROTEIN NRFD"/>
    <property type="match status" value="1"/>
</dbReference>
<feature type="transmembrane region" description="Helical" evidence="7">
    <location>
        <begin position="149"/>
        <end position="170"/>
    </location>
</feature>
<dbReference type="PANTHER" id="PTHR34856:SF2">
    <property type="entry name" value="PROTEIN NRFD"/>
    <property type="match status" value="1"/>
</dbReference>
<feature type="transmembrane region" description="Helical" evidence="7">
    <location>
        <begin position="47"/>
        <end position="71"/>
    </location>
</feature>
<comment type="subcellular location">
    <subcellularLocation>
        <location evidence="1">Cell membrane</location>
        <topology evidence="1">Multi-pass membrane protein</topology>
    </subcellularLocation>
</comment>
<sequence length="319" mass="36112">MDVNMTYTTQEIWTWWLAIYLYFGGLGAATLAVTFLTDMYLKPDRGLVIWGAGAGVVLLALGSLMLFGHLLDKFAVINVLNPLVLFHKPDAWIAWGTQFIIWMMVWGILYALPYVRETDFPRKVPFIRGLIDQPFVIGIAHLVKRFRRAVGWLAVVNGVGVAVYTGLLLQSFPAVPLWHNPAVPLLFTISAFSTAMAFLLVVMYTLMHDQAHEHVRVLYERIDLVLIAAELVVLFSLYQYLKNGSESAVRSLELLWNDYGWVVGFIGFGLIAPFFLELKGVIQGWRSRVPILTASVLVLIGGYLLRHYFMYAGVYAYPW</sequence>
<name>A0A6G7VDS4_9GAMM</name>
<proteinExistence type="inferred from homology"/>
<evidence type="ECO:0000256" key="4">
    <source>
        <dbReference type="ARBA" id="ARBA00022692"/>
    </source>
</evidence>
<feature type="transmembrane region" description="Helical" evidence="7">
    <location>
        <begin position="289"/>
        <end position="309"/>
    </location>
</feature>
<evidence type="ECO:0000256" key="3">
    <source>
        <dbReference type="ARBA" id="ARBA00022475"/>
    </source>
</evidence>
<gene>
    <name evidence="8" type="ORF">GWK36_09815</name>
</gene>
<evidence type="ECO:0000256" key="2">
    <source>
        <dbReference type="ARBA" id="ARBA00008929"/>
    </source>
</evidence>
<keyword evidence="3" id="KW-1003">Cell membrane</keyword>
<keyword evidence="4 7" id="KW-0812">Transmembrane</keyword>
<feature type="transmembrane region" description="Helical" evidence="7">
    <location>
        <begin position="182"/>
        <end position="206"/>
    </location>
</feature>
<keyword evidence="5 7" id="KW-1133">Transmembrane helix</keyword>
<dbReference type="GO" id="GO:0005886">
    <property type="term" value="C:plasma membrane"/>
    <property type="evidence" value="ECO:0007669"/>
    <property type="project" value="UniProtKB-SubCell"/>
</dbReference>
<evidence type="ECO:0000256" key="6">
    <source>
        <dbReference type="ARBA" id="ARBA00023136"/>
    </source>
</evidence>
<dbReference type="RefSeq" id="WP_166270985.1">
    <property type="nucleotide sequence ID" value="NZ_CP048029.1"/>
</dbReference>
<dbReference type="Pfam" id="PF03916">
    <property type="entry name" value="NrfD"/>
    <property type="match status" value="1"/>
</dbReference>
<dbReference type="AlphaFoldDB" id="A0A6G7VDS4"/>
<feature type="transmembrane region" description="Helical" evidence="7">
    <location>
        <begin position="218"/>
        <end position="239"/>
    </location>
</feature>
<dbReference type="EMBL" id="CP048029">
    <property type="protein sequence ID" value="QIK38223.1"/>
    <property type="molecule type" value="Genomic_DNA"/>
</dbReference>
<keyword evidence="9" id="KW-1185">Reference proteome</keyword>
<dbReference type="InterPro" id="IPR005614">
    <property type="entry name" value="NrfD-like"/>
</dbReference>
<accession>A0A6G7VDS4</accession>
<feature type="transmembrane region" description="Helical" evidence="7">
    <location>
        <begin position="91"/>
        <end position="112"/>
    </location>
</feature>
<organism evidence="8 9">
    <name type="scientific">Caldichromatium japonicum</name>
    <dbReference type="NCBI Taxonomy" id="2699430"/>
    <lineage>
        <taxon>Bacteria</taxon>
        <taxon>Pseudomonadati</taxon>
        <taxon>Pseudomonadota</taxon>
        <taxon>Gammaproteobacteria</taxon>
        <taxon>Chromatiales</taxon>
        <taxon>Chromatiaceae</taxon>
        <taxon>Caldichromatium</taxon>
    </lineage>
</organism>
<protein>
    <submittedName>
        <fullName evidence="8">Polysulfide reductase</fullName>
    </submittedName>
</protein>
<evidence type="ECO:0000256" key="1">
    <source>
        <dbReference type="ARBA" id="ARBA00004651"/>
    </source>
</evidence>
<evidence type="ECO:0000256" key="7">
    <source>
        <dbReference type="SAM" id="Phobius"/>
    </source>
</evidence>
<dbReference type="Proteomes" id="UP000502699">
    <property type="component" value="Chromosome"/>
</dbReference>
<evidence type="ECO:0000313" key="9">
    <source>
        <dbReference type="Proteomes" id="UP000502699"/>
    </source>
</evidence>
<evidence type="ECO:0000256" key="5">
    <source>
        <dbReference type="ARBA" id="ARBA00022989"/>
    </source>
</evidence>
<dbReference type="Gene3D" id="1.20.1630.10">
    <property type="entry name" value="Formate dehydrogenase/DMSO reductase domain"/>
    <property type="match status" value="1"/>
</dbReference>
<keyword evidence="6 7" id="KW-0472">Membrane</keyword>
<evidence type="ECO:0000313" key="8">
    <source>
        <dbReference type="EMBL" id="QIK38223.1"/>
    </source>
</evidence>
<feature type="transmembrane region" description="Helical" evidence="7">
    <location>
        <begin position="12"/>
        <end position="35"/>
    </location>
</feature>